<dbReference type="InterPro" id="IPR014710">
    <property type="entry name" value="RmlC-like_jellyroll"/>
</dbReference>
<dbReference type="InterPro" id="IPR036388">
    <property type="entry name" value="WH-like_DNA-bd_sf"/>
</dbReference>
<protein>
    <submittedName>
        <fullName evidence="5">CRP-like cAMP-binding protein</fullName>
    </submittedName>
</protein>
<dbReference type="AlphaFoldDB" id="A0A2T0RPW2"/>
<dbReference type="PROSITE" id="PS00042">
    <property type="entry name" value="HTH_CRP_1"/>
    <property type="match status" value="1"/>
</dbReference>
<comment type="caution">
    <text evidence="5">The sequence shown here is derived from an EMBL/GenBank/DDBJ whole genome shotgun (WGS) entry which is preliminary data.</text>
</comment>
<dbReference type="InterPro" id="IPR018490">
    <property type="entry name" value="cNMP-bd_dom_sf"/>
</dbReference>
<dbReference type="Gene3D" id="1.10.10.10">
    <property type="entry name" value="Winged helix-like DNA-binding domain superfamily/Winged helix DNA-binding domain"/>
    <property type="match status" value="1"/>
</dbReference>
<dbReference type="CDD" id="cd00092">
    <property type="entry name" value="HTH_CRP"/>
    <property type="match status" value="1"/>
</dbReference>
<keyword evidence="3" id="KW-0804">Transcription</keyword>
<dbReference type="Proteomes" id="UP000239480">
    <property type="component" value="Unassembled WGS sequence"/>
</dbReference>
<name>A0A2T0RPW2_9RHOB</name>
<evidence type="ECO:0000313" key="6">
    <source>
        <dbReference type="Proteomes" id="UP000239480"/>
    </source>
</evidence>
<dbReference type="InterPro" id="IPR036390">
    <property type="entry name" value="WH_DNA-bd_sf"/>
</dbReference>
<organism evidence="5 6">
    <name type="scientific">Aliiruegeria haliotis</name>
    <dbReference type="NCBI Taxonomy" id="1280846"/>
    <lineage>
        <taxon>Bacteria</taxon>
        <taxon>Pseudomonadati</taxon>
        <taxon>Pseudomonadota</taxon>
        <taxon>Alphaproteobacteria</taxon>
        <taxon>Rhodobacterales</taxon>
        <taxon>Roseobacteraceae</taxon>
        <taxon>Aliiruegeria</taxon>
    </lineage>
</organism>
<sequence length="261" mass="28865">MQNLKMTANGHQNGRLPGSCGNMICTFLPPGHSQAAKQKHFMKRGRRLDSCESDTCMKFWVVVHGTAATCTAFEDGRRQIVGLETAGETICSLMAGPGTQNWLEALSDCIVCEIDLSGNARELQGDPEFLATTFHVVHRRLERTQNHITTLGRLDSVERVTLFLAEMAIRSGATRAKPQLVTLPMSREDIADYLGLNAETVSRILSRLKKSRMVKFLSPSEFIVPDLGELERRLPVEIPEPAMFRPAAVRPGPGTVHEVRA</sequence>
<reference evidence="5 6" key="1">
    <citation type="submission" date="2018-03" db="EMBL/GenBank/DDBJ databases">
        <title>Genomic Encyclopedia of Archaeal and Bacterial Type Strains, Phase II (KMG-II): from individual species to whole genera.</title>
        <authorList>
            <person name="Goeker M."/>
        </authorList>
    </citation>
    <scope>NUCLEOTIDE SEQUENCE [LARGE SCALE GENOMIC DNA]</scope>
    <source>
        <strain evidence="5 6">DSM 29328</strain>
    </source>
</reference>
<evidence type="ECO:0000256" key="3">
    <source>
        <dbReference type="ARBA" id="ARBA00023163"/>
    </source>
</evidence>
<accession>A0A2T0RPW2</accession>
<keyword evidence="1" id="KW-0805">Transcription regulation</keyword>
<dbReference type="RefSeq" id="WP_106205530.1">
    <property type="nucleotide sequence ID" value="NZ_PVTD01000005.1"/>
</dbReference>
<evidence type="ECO:0000259" key="4">
    <source>
        <dbReference type="PROSITE" id="PS51063"/>
    </source>
</evidence>
<dbReference type="EMBL" id="PVTD01000005">
    <property type="protein sequence ID" value="PRY23234.1"/>
    <property type="molecule type" value="Genomic_DNA"/>
</dbReference>
<dbReference type="GO" id="GO:0003677">
    <property type="term" value="F:DNA binding"/>
    <property type="evidence" value="ECO:0007669"/>
    <property type="project" value="UniProtKB-KW"/>
</dbReference>
<dbReference type="OrthoDB" id="667966at2"/>
<feature type="domain" description="HTH crp-type" evidence="4">
    <location>
        <begin position="154"/>
        <end position="228"/>
    </location>
</feature>
<dbReference type="SUPFAM" id="SSF46785">
    <property type="entry name" value="Winged helix' DNA-binding domain"/>
    <property type="match status" value="1"/>
</dbReference>
<proteinExistence type="predicted"/>
<dbReference type="InterPro" id="IPR012318">
    <property type="entry name" value="HTH_CRP"/>
</dbReference>
<evidence type="ECO:0000313" key="5">
    <source>
        <dbReference type="EMBL" id="PRY23234.1"/>
    </source>
</evidence>
<dbReference type="InterPro" id="IPR018335">
    <property type="entry name" value="Tscrpt_reg_HTH_Crp-type_CS"/>
</dbReference>
<keyword evidence="6" id="KW-1185">Reference proteome</keyword>
<dbReference type="Pfam" id="PF13545">
    <property type="entry name" value="HTH_Crp_2"/>
    <property type="match status" value="1"/>
</dbReference>
<evidence type="ECO:0000256" key="2">
    <source>
        <dbReference type="ARBA" id="ARBA00023125"/>
    </source>
</evidence>
<gene>
    <name evidence="5" type="ORF">CLV78_105290</name>
</gene>
<dbReference type="PRINTS" id="PR00034">
    <property type="entry name" value="HTHCRP"/>
</dbReference>
<dbReference type="Gene3D" id="2.60.120.10">
    <property type="entry name" value="Jelly Rolls"/>
    <property type="match status" value="1"/>
</dbReference>
<dbReference type="SMART" id="SM00419">
    <property type="entry name" value="HTH_CRP"/>
    <property type="match status" value="1"/>
</dbReference>
<dbReference type="GO" id="GO:0003700">
    <property type="term" value="F:DNA-binding transcription factor activity"/>
    <property type="evidence" value="ECO:0007669"/>
    <property type="project" value="InterPro"/>
</dbReference>
<dbReference type="PROSITE" id="PS51063">
    <property type="entry name" value="HTH_CRP_2"/>
    <property type="match status" value="1"/>
</dbReference>
<keyword evidence="2" id="KW-0238">DNA-binding</keyword>
<dbReference type="SUPFAM" id="SSF51206">
    <property type="entry name" value="cAMP-binding domain-like"/>
    <property type="match status" value="1"/>
</dbReference>
<evidence type="ECO:0000256" key="1">
    <source>
        <dbReference type="ARBA" id="ARBA00023015"/>
    </source>
</evidence>